<reference evidence="12 14" key="3">
    <citation type="submission" date="2018-11" db="EMBL/GenBank/DDBJ databases">
        <authorList>
            <consortium name="Pathogen Informatics"/>
        </authorList>
    </citation>
    <scope>NUCLEOTIDE SEQUENCE [LARGE SCALE GENOMIC DNA]</scope>
</reference>
<dbReference type="EMBL" id="ADBV01002312">
    <property type="protein sequence ID" value="EJW83277.1"/>
    <property type="molecule type" value="Genomic_DNA"/>
</dbReference>
<organism evidence="11 13">
    <name type="scientific">Wuchereria bancrofti</name>
    <dbReference type="NCBI Taxonomy" id="6293"/>
    <lineage>
        <taxon>Eukaryota</taxon>
        <taxon>Metazoa</taxon>
        <taxon>Ecdysozoa</taxon>
        <taxon>Nematoda</taxon>
        <taxon>Chromadorea</taxon>
        <taxon>Rhabditida</taxon>
        <taxon>Spirurina</taxon>
        <taxon>Spiruromorpha</taxon>
        <taxon>Filarioidea</taxon>
        <taxon>Onchocercidae</taxon>
        <taxon>Wuchereria</taxon>
    </lineage>
</organism>
<keyword evidence="5 8" id="KW-0339">Growth factor</keyword>
<dbReference type="OrthoDB" id="5987191at2759"/>
<comment type="similarity">
    <text evidence="2 8">Belongs to the TGF-beta family.</text>
</comment>
<evidence type="ECO:0000256" key="8">
    <source>
        <dbReference type="RuleBase" id="RU000354"/>
    </source>
</evidence>
<dbReference type="GO" id="GO:0005125">
    <property type="term" value="F:cytokine activity"/>
    <property type="evidence" value="ECO:0007669"/>
    <property type="project" value="TreeGrafter"/>
</dbReference>
<accession>J9F1F0</accession>
<evidence type="ECO:0000256" key="9">
    <source>
        <dbReference type="SAM" id="MobiDB-lite"/>
    </source>
</evidence>
<dbReference type="PANTHER" id="PTHR11848">
    <property type="entry name" value="TGF-BETA FAMILY"/>
    <property type="match status" value="1"/>
</dbReference>
<reference evidence="11" key="1">
    <citation type="submission" date="2012-08" db="EMBL/GenBank/DDBJ databases">
        <title>The Genome Sequence of Wuchereria bancrofti.</title>
        <authorList>
            <consortium name="The Broad Institute Genome Sequencing Platform"/>
            <consortium name="Broad Institute Genome Sequencing Center for Infectious Disease"/>
            <person name="Nutman T.B."/>
            <person name="Fink D.L."/>
            <person name="Russ C."/>
            <person name="Young S."/>
            <person name="Zeng Q."/>
            <person name="Koehrsen M."/>
            <person name="Alvarado L."/>
            <person name="Berlin A."/>
            <person name="Borenstein D."/>
            <person name="Chapman S.B."/>
            <person name="Chen Z."/>
            <person name="Engels R."/>
            <person name="Freedman E."/>
            <person name="Gellesch M."/>
            <person name="Goldberg J."/>
            <person name="Griggs A."/>
            <person name="Gujja S."/>
            <person name="Heilman E.R."/>
            <person name="Heiman D."/>
            <person name="Hepburn T."/>
            <person name="Howarth C."/>
            <person name="Jen D."/>
            <person name="Larson L."/>
            <person name="Lewis B."/>
            <person name="Mehta T."/>
            <person name="Park D."/>
            <person name="Pearson M."/>
            <person name="Richards J."/>
            <person name="Roberts A."/>
            <person name="Saif S."/>
            <person name="Shea T."/>
            <person name="Shenoy N."/>
            <person name="Sisk P."/>
            <person name="Stolte C."/>
            <person name="Sykes S."/>
            <person name="Walk T."/>
            <person name="White J."/>
            <person name="Yandava C."/>
            <person name="Haas B."/>
            <person name="Henn M.R."/>
            <person name="Nusbaum C."/>
            <person name="Birren B."/>
        </authorList>
    </citation>
    <scope>NUCLEOTIDE SEQUENCE</scope>
</reference>
<dbReference type="Gene3D" id="2.10.90.10">
    <property type="entry name" value="Cystine-knot cytokines"/>
    <property type="match status" value="1"/>
</dbReference>
<keyword evidence="4" id="KW-0732">Signal</keyword>
<evidence type="ECO:0000256" key="2">
    <source>
        <dbReference type="ARBA" id="ARBA00006656"/>
    </source>
</evidence>
<sequence length="432" mass="50299">MNEFLESIKPEILVEQRTKVHNQLITTPTSATLIVTTAITTNFTTASEITVEKTRQKRNYHSYRTQQVASLKILESVIFPLIIIFYSSASSLSTATTDLPSIGTSRFTEQEIQLLREAFLRKFGMKEQPKQAKPAVSVPYYMWNIYEKVKMEDIAWVRHYYPYNVMESDNSTLLLQYDLSVTVRNITSEIINRAELKLKLRNEKNRRHIKIYEVDQRNPEIWRLIDAKFIEGDLREEYQWMEMDVTEAIRRKRPNMNRVDFAMKLLSKYASTSYQLAAYSVSPCDRKQSSALVVYVQTDDTARVRKKRKANKRRRHQHKKHDHRSADNNYCRRTQLLVDFNELNWQDWILAPSSYSAYQCQGECPNPLTSHFNTTNHAIVQGLINSVDPNIVPAPCCVPTEMESLAILYIDVEGKIVIKNYPDMEVLSCGCR</sequence>
<dbReference type="GO" id="GO:0008083">
    <property type="term" value="F:growth factor activity"/>
    <property type="evidence" value="ECO:0007669"/>
    <property type="project" value="UniProtKB-KW"/>
</dbReference>
<dbReference type="AlphaFoldDB" id="J9F1F0"/>
<comment type="subcellular location">
    <subcellularLocation>
        <location evidence="1">Secreted</location>
    </subcellularLocation>
</comment>
<protein>
    <submittedName>
        <fullName evidence="11">Growth/differentiation factor 6</fullName>
    </submittedName>
</protein>
<dbReference type="OMA" id="HQHKKHD"/>
<dbReference type="FunFam" id="2.10.90.10:FF:000001">
    <property type="entry name" value="Bone morphogenetic protein 4"/>
    <property type="match status" value="1"/>
</dbReference>
<dbReference type="CDD" id="cd13761">
    <property type="entry name" value="TGF_beta_BMP5_like"/>
    <property type="match status" value="1"/>
</dbReference>
<evidence type="ECO:0000313" key="14">
    <source>
        <dbReference type="Proteomes" id="UP000270924"/>
    </source>
</evidence>
<evidence type="ECO:0000256" key="6">
    <source>
        <dbReference type="ARBA" id="ARBA00023157"/>
    </source>
</evidence>
<gene>
    <name evidence="12" type="ORF">WBA_LOCUS601</name>
    <name evidence="11" type="ORF">WUBG_05810</name>
</gene>
<dbReference type="SMART" id="SM00204">
    <property type="entry name" value="TGFB"/>
    <property type="match status" value="1"/>
</dbReference>
<dbReference type="Gene3D" id="2.60.120.970">
    <property type="match status" value="1"/>
</dbReference>
<dbReference type="PROSITE" id="PS51362">
    <property type="entry name" value="TGF_BETA_2"/>
    <property type="match status" value="1"/>
</dbReference>
<keyword evidence="7" id="KW-0325">Glycoprotein</keyword>
<evidence type="ECO:0000256" key="4">
    <source>
        <dbReference type="ARBA" id="ARBA00022729"/>
    </source>
</evidence>
<dbReference type="InterPro" id="IPR001839">
    <property type="entry name" value="TGF-b_C"/>
</dbReference>
<dbReference type="SUPFAM" id="SSF57501">
    <property type="entry name" value="Cystine-knot cytokines"/>
    <property type="match status" value="1"/>
</dbReference>
<name>J9F1F0_WUCBA</name>
<dbReference type="EMBL" id="UYWW01000089">
    <property type="protein sequence ID" value="VDM07215.1"/>
    <property type="molecule type" value="Genomic_DNA"/>
</dbReference>
<feature type="compositionally biased region" description="Basic residues" evidence="9">
    <location>
        <begin position="304"/>
        <end position="323"/>
    </location>
</feature>
<dbReference type="Pfam" id="PF00019">
    <property type="entry name" value="TGF_beta"/>
    <property type="match status" value="1"/>
</dbReference>
<dbReference type="InParanoid" id="J9F1F0"/>
<feature type="domain" description="TGF-beta family profile" evidence="10">
    <location>
        <begin position="313"/>
        <end position="432"/>
    </location>
</feature>
<evidence type="ECO:0000313" key="13">
    <source>
        <dbReference type="Proteomes" id="UP000004810"/>
    </source>
</evidence>
<keyword evidence="3" id="KW-0964">Secreted</keyword>
<evidence type="ECO:0000256" key="3">
    <source>
        <dbReference type="ARBA" id="ARBA00022525"/>
    </source>
</evidence>
<dbReference type="PROSITE" id="PS00250">
    <property type="entry name" value="TGF_BETA_1"/>
    <property type="match status" value="1"/>
</dbReference>
<evidence type="ECO:0000313" key="12">
    <source>
        <dbReference type="EMBL" id="VDM07215.1"/>
    </source>
</evidence>
<evidence type="ECO:0000256" key="1">
    <source>
        <dbReference type="ARBA" id="ARBA00004613"/>
    </source>
</evidence>
<evidence type="ECO:0000256" key="7">
    <source>
        <dbReference type="ARBA" id="ARBA00023180"/>
    </source>
</evidence>
<dbReference type="GO" id="GO:0005615">
    <property type="term" value="C:extracellular space"/>
    <property type="evidence" value="ECO:0007669"/>
    <property type="project" value="TreeGrafter"/>
</dbReference>
<proteinExistence type="inferred from homology"/>
<dbReference type="Proteomes" id="UP000270924">
    <property type="component" value="Unassembled WGS sequence"/>
</dbReference>
<keyword evidence="14" id="KW-1185">Reference proteome</keyword>
<evidence type="ECO:0000313" key="11">
    <source>
        <dbReference type="EMBL" id="EJW83277.1"/>
    </source>
</evidence>
<dbReference type="InterPro" id="IPR015615">
    <property type="entry name" value="TGF-beta-rel"/>
</dbReference>
<dbReference type="InterPro" id="IPR017948">
    <property type="entry name" value="TGFb_CS"/>
</dbReference>
<feature type="region of interest" description="Disordered" evidence="9">
    <location>
        <begin position="304"/>
        <end position="325"/>
    </location>
</feature>
<evidence type="ECO:0000256" key="5">
    <source>
        <dbReference type="ARBA" id="ARBA00023030"/>
    </source>
</evidence>
<dbReference type="PANTHER" id="PTHR11848:SF310">
    <property type="entry name" value="PROTEIN 60A-RELATED"/>
    <property type="match status" value="1"/>
</dbReference>
<evidence type="ECO:0000259" key="10">
    <source>
        <dbReference type="PROSITE" id="PS51362"/>
    </source>
</evidence>
<keyword evidence="6" id="KW-1015">Disulfide bond</keyword>
<reference evidence="13" key="2">
    <citation type="submission" date="2012-08" db="EMBL/GenBank/DDBJ databases">
        <title>The Genome Sequence of Wuchereria bancrofti.</title>
        <authorList>
            <person name="Nutman T.B."/>
            <person name="Fink D.L."/>
            <person name="Russ C."/>
            <person name="Young S."/>
            <person name="Zeng Q."/>
            <person name="Koehrsen M."/>
            <person name="Alvarado L."/>
            <person name="Berlin A."/>
            <person name="Chapman S.B."/>
            <person name="Chen Z."/>
            <person name="Freedman E."/>
            <person name="Gellesch M."/>
            <person name="Goldberg J."/>
            <person name="Griggs A."/>
            <person name="Gujja S."/>
            <person name="Heilman E.R."/>
            <person name="Heiman D."/>
            <person name="Hepburn T."/>
            <person name="Howarth C."/>
            <person name="Jen D."/>
            <person name="Larson L."/>
            <person name="Lewis B."/>
            <person name="Mehta T."/>
            <person name="Park D."/>
            <person name="Pearson M."/>
            <person name="Roberts A."/>
            <person name="Saif S."/>
            <person name="Shea T."/>
            <person name="Shenoy N."/>
            <person name="Sisk P."/>
            <person name="Stolte C."/>
            <person name="Sykes S."/>
            <person name="Walk T."/>
            <person name="White J."/>
            <person name="Yandava C."/>
            <person name="Haas B."/>
            <person name="Henn M.R."/>
            <person name="Nusbaum C."/>
            <person name="Birren B."/>
        </authorList>
    </citation>
    <scope>NUCLEOTIDE SEQUENCE [LARGE SCALE GENOMIC DNA]</scope>
    <source>
        <strain evidence="13">NA</strain>
    </source>
</reference>
<dbReference type="InterPro" id="IPR029034">
    <property type="entry name" value="Cystine-knot_cytokine"/>
</dbReference>
<dbReference type="FunCoup" id="J9F1F0">
    <property type="interactions" value="42"/>
</dbReference>
<dbReference type="Proteomes" id="UP000004810">
    <property type="component" value="Unassembled WGS sequence"/>
</dbReference>